<dbReference type="GO" id="GO:1990904">
    <property type="term" value="C:ribonucleoprotein complex"/>
    <property type="evidence" value="ECO:0007669"/>
    <property type="project" value="UniProtKB-ARBA"/>
</dbReference>
<evidence type="ECO:0000313" key="3">
    <source>
        <dbReference type="Proteomes" id="UP000249464"/>
    </source>
</evidence>
<sequence length="169" mass="18610">MADASMARTPRSTPKPDTFLQSQIPIDIRSGPWHYVLLEIIPRSSSTSSSSAPVDAVTLHQMMLKTMSEWYGSVGGSTTKFDVLDLRASTEAGPEKVEGNVRLGIVRVDTCSAHALITSIPFGSIKKQLSDTDAPSYQVHVLAHSGDLSMIVKRMQRRRQKMPWELVEA</sequence>
<accession>A0A2X0MAI7</accession>
<dbReference type="Proteomes" id="UP000249464">
    <property type="component" value="Unassembled WGS sequence"/>
</dbReference>
<dbReference type="InterPro" id="IPR038085">
    <property type="entry name" value="Rnp2-like_sf"/>
</dbReference>
<dbReference type="AlphaFoldDB" id="A0A2X0MAI7"/>
<keyword evidence="1" id="KW-0819">tRNA processing</keyword>
<dbReference type="GO" id="GO:0008033">
    <property type="term" value="P:tRNA processing"/>
    <property type="evidence" value="ECO:0007669"/>
    <property type="project" value="UniProtKB-KW"/>
</dbReference>
<evidence type="ECO:0000313" key="2">
    <source>
        <dbReference type="EMBL" id="SGY12669.1"/>
    </source>
</evidence>
<name>A0A2X0MAI7_9BASI</name>
<organism evidence="2 3">
    <name type="scientific">Microbotryum silenes-dioicae</name>
    <dbReference type="NCBI Taxonomy" id="796604"/>
    <lineage>
        <taxon>Eukaryota</taxon>
        <taxon>Fungi</taxon>
        <taxon>Dikarya</taxon>
        <taxon>Basidiomycota</taxon>
        <taxon>Pucciniomycotina</taxon>
        <taxon>Microbotryomycetes</taxon>
        <taxon>Microbotryales</taxon>
        <taxon>Microbotryaceae</taxon>
        <taxon>Microbotryum</taxon>
    </lineage>
</organism>
<keyword evidence="3" id="KW-1185">Reference proteome</keyword>
<proteinExistence type="predicted"/>
<dbReference type="GO" id="GO:1902555">
    <property type="term" value="C:endoribonuclease complex"/>
    <property type="evidence" value="ECO:0007669"/>
    <property type="project" value="UniProtKB-ARBA"/>
</dbReference>
<gene>
    <name evidence="2" type="primary">BQ5605_C011g06575</name>
    <name evidence="2" type="ORF">BQ5605_C011G06575</name>
</gene>
<reference evidence="2 3" key="1">
    <citation type="submission" date="2016-11" db="EMBL/GenBank/DDBJ databases">
        <authorList>
            <person name="Jaros S."/>
            <person name="Januszkiewicz K."/>
            <person name="Wedrychowicz H."/>
        </authorList>
    </citation>
    <scope>NUCLEOTIDE SEQUENCE [LARGE SCALE GENOMIC DNA]</scope>
</reference>
<evidence type="ECO:0000256" key="1">
    <source>
        <dbReference type="ARBA" id="ARBA00022694"/>
    </source>
</evidence>
<dbReference type="SUPFAM" id="SSF160350">
    <property type="entry name" value="Rnp2-like"/>
    <property type="match status" value="1"/>
</dbReference>
<protein>
    <submittedName>
        <fullName evidence="2">BQ5605_C011g06575 protein</fullName>
    </submittedName>
</protein>
<dbReference type="EMBL" id="FQNC01000011">
    <property type="protein sequence ID" value="SGY12669.1"/>
    <property type="molecule type" value="Genomic_DNA"/>
</dbReference>